<dbReference type="CDD" id="cd01089">
    <property type="entry name" value="PA2G4-like"/>
    <property type="match status" value="1"/>
</dbReference>
<proteinExistence type="inferred from homology"/>
<dbReference type="EMBL" id="VXIS01000109">
    <property type="protein sequence ID" value="KAA8904413.1"/>
    <property type="molecule type" value="Genomic_DNA"/>
</dbReference>
<reference evidence="3 4" key="1">
    <citation type="submission" date="2019-09" db="EMBL/GenBank/DDBJ databases">
        <title>Draft genome of the ectomycorrhizal ascomycete Sphaerosporella brunnea.</title>
        <authorList>
            <consortium name="DOE Joint Genome Institute"/>
            <person name="Benucci G.M."/>
            <person name="Marozzi G."/>
            <person name="Antonielli L."/>
            <person name="Sanchez S."/>
            <person name="Marco P."/>
            <person name="Wang X."/>
            <person name="Falini L.B."/>
            <person name="Barry K."/>
            <person name="Haridas S."/>
            <person name="Lipzen A."/>
            <person name="Labutti K."/>
            <person name="Grigoriev I.V."/>
            <person name="Murat C."/>
            <person name="Martin F."/>
            <person name="Albertini E."/>
            <person name="Donnini D."/>
            <person name="Bonito G."/>
        </authorList>
    </citation>
    <scope>NUCLEOTIDE SEQUENCE [LARGE SCALE GENOMIC DNA]</scope>
    <source>
        <strain evidence="3 4">Sb_GMNB300</strain>
    </source>
</reference>
<dbReference type="FunFam" id="1.10.10.10:FF:000029">
    <property type="entry name" value="Proliferation-associated 2G4, a"/>
    <property type="match status" value="1"/>
</dbReference>
<dbReference type="Proteomes" id="UP000326924">
    <property type="component" value="Unassembled WGS sequence"/>
</dbReference>
<dbReference type="InterPro" id="IPR000994">
    <property type="entry name" value="Pept_M24"/>
</dbReference>
<organism evidence="3 4">
    <name type="scientific">Sphaerosporella brunnea</name>
    <dbReference type="NCBI Taxonomy" id="1250544"/>
    <lineage>
        <taxon>Eukaryota</taxon>
        <taxon>Fungi</taxon>
        <taxon>Dikarya</taxon>
        <taxon>Ascomycota</taxon>
        <taxon>Pezizomycotina</taxon>
        <taxon>Pezizomycetes</taxon>
        <taxon>Pezizales</taxon>
        <taxon>Pyronemataceae</taxon>
        <taxon>Sphaerosporella</taxon>
    </lineage>
</organism>
<dbReference type="Gene3D" id="1.10.10.10">
    <property type="entry name" value="Winged helix-like DNA-binding domain superfamily/Winged helix DNA-binding domain"/>
    <property type="match status" value="1"/>
</dbReference>
<dbReference type="OrthoDB" id="5876363at2759"/>
<dbReference type="AlphaFoldDB" id="A0A5J5EW51"/>
<feature type="domain" description="Peptidase M24" evidence="2">
    <location>
        <begin position="33"/>
        <end position="168"/>
    </location>
</feature>
<evidence type="ECO:0000256" key="1">
    <source>
        <dbReference type="ARBA" id="ARBA00007319"/>
    </source>
</evidence>
<dbReference type="InterPro" id="IPR036390">
    <property type="entry name" value="WH_DNA-bd_sf"/>
</dbReference>
<name>A0A5J5EW51_9PEZI</name>
<evidence type="ECO:0000313" key="4">
    <source>
        <dbReference type="Proteomes" id="UP000326924"/>
    </source>
</evidence>
<dbReference type="SUPFAM" id="SSF55920">
    <property type="entry name" value="Creatinase/aminopeptidase"/>
    <property type="match status" value="1"/>
</dbReference>
<dbReference type="PANTHER" id="PTHR10804">
    <property type="entry name" value="PROTEASE FAMILY M24 METHIONYL AMINOPEPTIDASE, AMINOPEPTIDASE P"/>
    <property type="match status" value="1"/>
</dbReference>
<comment type="caution">
    <text evidence="3">The sequence shown here is derived from an EMBL/GenBank/DDBJ whole genome shotgun (WGS) entry which is preliminary data.</text>
</comment>
<dbReference type="Gene3D" id="3.90.230.10">
    <property type="entry name" value="Creatinase/methionine aminopeptidase superfamily"/>
    <property type="match status" value="1"/>
</dbReference>
<sequence length="400" mass="43219">MSDTEEAPKTAAAPAAPHEVDYTIANPDTLTKYNSAAAIAQRVLAEVTKAAVPGASILSLCQKGDELLEAETAKIYKGKKIPKGIAFPTTVSPNDILTPYTPIASDTAEAALTVKEGDLLKIQLGAHIDGLPGIVSDTVVVGTPTPEQADLLVATHYATEALLRLMLPAEVHSNIAEEKPYKVPTSYVITQTIQKIADVYGCKVVESTTSFAIDRNEIEGKKKIVLAPGENMAKSEGTPEVGEVWGVEIWLSKGSGKVKELPGKRATLFKKTDNKTSLKRESARKTYNEIREKFGAFPFGLRQLSDERTAKMGVVECTRSNILRQYEVLGDKDGALVSRVYVTVAITKSGITKIAAPPALDLEKVQSEHKIEDQELLDLLSLPLKADKKKKKKAAAKKDE</sequence>
<dbReference type="SUPFAM" id="SSF46785">
    <property type="entry name" value="Winged helix' DNA-binding domain"/>
    <property type="match status" value="1"/>
</dbReference>
<gene>
    <name evidence="3" type="ORF">FN846DRAFT_952902</name>
</gene>
<dbReference type="Pfam" id="PF00557">
    <property type="entry name" value="Peptidase_M24"/>
    <property type="match status" value="1"/>
</dbReference>
<keyword evidence="4" id="KW-1185">Reference proteome</keyword>
<dbReference type="InterPro" id="IPR036005">
    <property type="entry name" value="Creatinase/aminopeptidase-like"/>
</dbReference>
<accession>A0A5J5EW51</accession>
<dbReference type="InterPro" id="IPR036388">
    <property type="entry name" value="WH-like_DNA-bd_sf"/>
</dbReference>
<protein>
    <submittedName>
        <fullName evidence="3">Peptidase M24, structural domain-containing protein</fullName>
    </submittedName>
</protein>
<comment type="similarity">
    <text evidence="1">Belongs to the peptidase M24 family.</text>
</comment>
<dbReference type="PANTHER" id="PTHR10804:SF11">
    <property type="entry name" value="PROLIFERATION-ASSOCIATED PROTEIN 2G4"/>
    <property type="match status" value="1"/>
</dbReference>
<evidence type="ECO:0000313" key="3">
    <source>
        <dbReference type="EMBL" id="KAA8904413.1"/>
    </source>
</evidence>
<evidence type="ECO:0000259" key="2">
    <source>
        <dbReference type="Pfam" id="PF00557"/>
    </source>
</evidence>
<dbReference type="InParanoid" id="A0A5J5EW51"/>
<dbReference type="InterPro" id="IPR047113">
    <property type="entry name" value="PA2G4/ARX1"/>
</dbReference>